<dbReference type="SUPFAM" id="SSF52047">
    <property type="entry name" value="RNI-like"/>
    <property type="match status" value="1"/>
</dbReference>
<proteinExistence type="predicted"/>
<keyword evidence="2" id="KW-1185">Reference proteome</keyword>
<dbReference type="Gene3D" id="3.80.10.10">
    <property type="entry name" value="Ribonuclease Inhibitor"/>
    <property type="match status" value="1"/>
</dbReference>
<gene>
    <name evidence="1" type="ORF">HGRIS_013415</name>
</gene>
<comment type="caution">
    <text evidence="1">The sequence shown here is derived from an EMBL/GenBank/DDBJ whole genome shotgun (WGS) entry which is preliminary data.</text>
</comment>
<name>A0ABR3IVD3_9AGAR</name>
<evidence type="ECO:0000313" key="2">
    <source>
        <dbReference type="Proteomes" id="UP001556367"/>
    </source>
</evidence>
<evidence type="ECO:0000313" key="1">
    <source>
        <dbReference type="EMBL" id="KAL0947296.1"/>
    </source>
</evidence>
<protein>
    <recommendedName>
        <fullName evidence="3">F-box domain-containing protein</fullName>
    </recommendedName>
</protein>
<dbReference type="InterPro" id="IPR032675">
    <property type="entry name" value="LRR_dom_sf"/>
</dbReference>
<sequence length="525" mass="59784">MSNLSSTPAEILDRICSYISSPKDLLYVALAARKFNQVIIPDHIQFRNIRCDFRRKNVWQKLAAAPAKAARFVEVEIVDERGTDGYHDPRGLPIIFPRSLDTSSDTEGTEGYTSAVATLASALRLMSNLRAFHWYTAAVRPTNEVFLALREASSPVESIEVLNYDDGLETSIRTVELERSPLWKFTDLTKFSFTEHHNDAELQAYITYTNEMADMLIHRCPNLEDLQLYQNHHYHSVLPEEIVQYIFLNGRWPALRRATVEGDPLDIAVIDAFFAHHPRLERVMVLERDLPARVFSYLTNLKSLSVRWTKDLAAGDHKPFEQLTTLSLDLPDHVSGEVCKGLGRILRSIPSLCHLTLHHATYTQELLLSVQEHAPNLTRLALRWDPHEMYIDSVNDWDSNCGYWQKFVSRFSQLTHLAFVDPCLWEEADESSEGNSDDGDDDASEATSDATDRCLRALTAASPHLVYVGIATDDDTEREWVAIERTAGGVYAGYHKVLNAYRVREVSWGDWYLGAMDGHLDKKEW</sequence>
<accession>A0ABR3IVD3</accession>
<dbReference type="EMBL" id="JASNQZ010000015">
    <property type="protein sequence ID" value="KAL0947296.1"/>
    <property type="molecule type" value="Genomic_DNA"/>
</dbReference>
<dbReference type="Proteomes" id="UP001556367">
    <property type="component" value="Unassembled WGS sequence"/>
</dbReference>
<reference evidence="2" key="1">
    <citation type="submission" date="2024-06" db="EMBL/GenBank/DDBJ databases">
        <title>Multi-omics analyses provide insights into the biosynthesis of the anticancer antibiotic pleurotin in Hohenbuehelia grisea.</title>
        <authorList>
            <person name="Weaver J.A."/>
            <person name="Alberti F."/>
        </authorList>
    </citation>
    <scope>NUCLEOTIDE SEQUENCE [LARGE SCALE GENOMIC DNA]</scope>
    <source>
        <strain evidence="2">T-177</strain>
    </source>
</reference>
<evidence type="ECO:0008006" key="3">
    <source>
        <dbReference type="Google" id="ProtNLM"/>
    </source>
</evidence>
<organism evidence="1 2">
    <name type="scientific">Hohenbuehelia grisea</name>
    <dbReference type="NCBI Taxonomy" id="104357"/>
    <lineage>
        <taxon>Eukaryota</taxon>
        <taxon>Fungi</taxon>
        <taxon>Dikarya</taxon>
        <taxon>Basidiomycota</taxon>
        <taxon>Agaricomycotina</taxon>
        <taxon>Agaricomycetes</taxon>
        <taxon>Agaricomycetidae</taxon>
        <taxon>Agaricales</taxon>
        <taxon>Pleurotineae</taxon>
        <taxon>Pleurotaceae</taxon>
        <taxon>Hohenbuehelia</taxon>
    </lineage>
</organism>